<evidence type="ECO:0000313" key="2">
    <source>
        <dbReference type="EMBL" id="HAF6262337.1"/>
    </source>
</evidence>
<dbReference type="InterPro" id="IPR025285">
    <property type="entry name" value="DUF4145"/>
</dbReference>
<comment type="caution">
    <text evidence="2">The sequence shown here is derived from an EMBL/GenBank/DDBJ whole genome shotgun (WGS) entry which is preliminary data.</text>
</comment>
<dbReference type="AlphaFoldDB" id="A0A750HQZ0"/>
<sequence>MFSISATTGMILLMLITLSSSCPHCLRERAFMYCIHSIEKKTKHHYSLVFKCGSCEKLTIAEVEDLSKSGKKPGHRTGMCIIPDDEDYRLCSLYPKPAIISAPEHTPDTCARCFIEAKDNLSRQRYSTSVMLCRKVLDIATRHLVLNSNVSTDNLARRISLLKEQSMITPEMAEWAGIIRLDGNASAHSGEDFTEQESREIISFTETFLLYAFTLPGMVKQWHSE</sequence>
<gene>
    <name evidence="2" type="ORF">G9F11_005047</name>
</gene>
<proteinExistence type="predicted"/>
<reference evidence="2" key="1">
    <citation type="journal article" date="2018" name="Genome Biol.">
        <title>SKESA: strategic k-mer extension for scrupulous assemblies.</title>
        <authorList>
            <person name="Souvorov A."/>
            <person name="Agarwala R."/>
            <person name="Lipman D.J."/>
        </authorList>
    </citation>
    <scope>NUCLEOTIDE SEQUENCE</scope>
    <source>
        <strain evidence="2">MA.CK_93/00001031</strain>
    </source>
</reference>
<organism evidence="2">
    <name type="scientific">Salmonella enterica</name>
    <name type="common">Salmonella choleraesuis</name>
    <dbReference type="NCBI Taxonomy" id="28901"/>
    <lineage>
        <taxon>Bacteria</taxon>
        <taxon>Pseudomonadati</taxon>
        <taxon>Pseudomonadota</taxon>
        <taxon>Gammaproteobacteria</taxon>
        <taxon>Enterobacterales</taxon>
        <taxon>Enterobacteriaceae</taxon>
        <taxon>Salmonella</taxon>
    </lineage>
</organism>
<protein>
    <submittedName>
        <fullName evidence="2">DUF4145 domain-containing protein</fullName>
    </submittedName>
</protein>
<feature type="domain" description="DUF4145" evidence="1">
    <location>
        <begin position="121"/>
        <end position="206"/>
    </location>
</feature>
<dbReference type="Pfam" id="PF13643">
    <property type="entry name" value="DUF4145"/>
    <property type="match status" value="1"/>
</dbReference>
<name>A0A750HQZ0_SALER</name>
<accession>A0A750HQZ0</accession>
<reference evidence="2" key="2">
    <citation type="submission" date="2020-02" db="EMBL/GenBank/DDBJ databases">
        <authorList>
            <consortium name="NCBI Pathogen Detection Project"/>
        </authorList>
    </citation>
    <scope>NUCLEOTIDE SEQUENCE</scope>
    <source>
        <strain evidence="2">MA.CK_93/00001031</strain>
    </source>
</reference>
<evidence type="ECO:0000259" key="1">
    <source>
        <dbReference type="Pfam" id="PF13643"/>
    </source>
</evidence>
<dbReference type="EMBL" id="DAAVPY010000026">
    <property type="protein sequence ID" value="HAF6262337.1"/>
    <property type="molecule type" value="Genomic_DNA"/>
</dbReference>